<dbReference type="SUPFAM" id="SSF51445">
    <property type="entry name" value="(Trans)glycosidases"/>
    <property type="match status" value="1"/>
</dbReference>
<dbReference type="Proteomes" id="UP000547209">
    <property type="component" value="Unassembled WGS sequence"/>
</dbReference>
<dbReference type="EMBL" id="JACJVP010000016">
    <property type="protein sequence ID" value="MBB6671069.1"/>
    <property type="molecule type" value="Genomic_DNA"/>
</dbReference>
<protein>
    <recommendedName>
        <fullName evidence="3 6">Arabinogalactan endo-beta-1,4-galactanase</fullName>
        <ecNumber evidence="3 6">3.2.1.89</ecNumber>
    </recommendedName>
</protein>
<keyword evidence="5 6" id="KW-0326">Glycosidase</keyword>
<evidence type="ECO:0000256" key="5">
    <source>
        <dbReference type="ARBA" id="ARBA00023295"/>
    </source>
</evidence>
<dbReference type="RefSeq" id="WP_185142557.1">
    <property type="nucleotide sequence ID" value="NZ_JACJVP010000016.1"/>
</dbReference>
<accession>A0A7X0RP41</accession>
<comment type="similarity">
    <text evidence="2 6">Belongs to the glycosyl hydrolase 53 family.</text>
</comment>
<name>A0A7X0RP41_9BACL</name>
<evidence type="ECO:0000313" key="8">
    <source>
        <dbReference type="Proteomes" id="UP000547209"/>
    </source>
</evidence>
<dbReference type="AlphaFoldDB" id="A0A7X0RP41"/>
<evidence type="ECO:0000256" key="1">
    <source>
        <dbReference type="ARBA" id="ARBA00001695"/>
    </source>
</evidence>
<evidence type="ECO:0000256" key="3">
    <source>
        <dbReference type="ARBA" id="ARBA00012556"/>
    </source>
</evidence>
<evidence type="ECO:0000313" key="7">
    <source>
        <dbReference type="EMBL" id="MBB6671069.1"/>
    </source>
</evidence>
<dbReference type="PANTHER" id="PTHR34983">
    <property type="entry name" value="ARABINOGALACTAN ENDO-BETA-1,4-GALACTANASE A"/>
    <property type="match status" value="1"/>
</dbReference>
<dbReference type="InterPro" id="IPR017853">
    <property type="entry name" value="GH"/>
</dbReference>
<keyword evidence="4 6" id="KW-0378">Hydrolase</keyword>
<dbReference type="GO" id="GO:0031218">
    <property type="term" value="F:arabinogalactan endo-1,4-beta-galactosidase activity"/>
    <property type="evidence" value="ECO:0007669"/>
    <property type="project" value="UniProtKB-EC"/>
</dbReference>
<evidence type="ECO:0000256" key="2">
    <source>
        <dbReference type="ARBA" id="ARBA00010687"/>
    </source>
</evidence>
<evidence type="ECO:0000256" key="4">
    <source>
        <dbReference type="ARBA" id="ARBA00022801"/>
    </source>
</evidence>
<proteinExistence type="inferred from homology"/>
<dbReference type="PANTHER" id="PTHR34983:SF1">
    <property type="entry name" value="ARABINOGALACTAN ENDO-BETA-1,4-GALACTANASE A"/>
    <property type="match status" value="1"/>
</dbReference>
<organism evidence="7 8">
    <name type="scientific">Cohnella nanjingensis</name>
    <dbReference type="NCBI Taxonomy" id="1387779"/>
    <lineage>
        <taxon>Bacteria</taxon>
        <taxon>Bacillati</taxon>
        <taxon>Bacillota</taxon>
        <taxon>Bacilli</taxon>
        <taxon>Bacillales</taxon>
        <taxon>Paenibacillaceae</taxon>
        <taxon>Cohnella</taxon>
    </lineage>
</organism>
<reference evidence="7 8" key="1">
    <citation type="submission" date="2020-08" db="EMBL/GenBank/DDBJ databases">
        <title>Cohnella phylogeny.</title>
        <authorList>
            <person name="Dunlap C."/>
        </authorList>
    </citation>
    <scope>NUCLEOTIDE SEQUENCE [LARGE SCALE GENOMIC DNA]</scope>
    <source>
        <strain evidence="7 8">DSM 28246</strain>
    </source>
</reference>
<dbReference type="Gene3D" id="3.20.20.80">
    <property type="entry name" value="Glycosidases"/>
    <property type="match status" value="1"/>
</dbReference>
<comment type="caution">
    <text evidence="7">The sequence shown here is derived from an EMBL/GenBank/DDBJ whole genome shotgun (WGS) entry which is preliminary data.</text>
</comment>
<dbReference type="GO" id="GO:0045490">
    <property type="term" value="P:pectin catabolic process"/>
    <property type="evidence" value="ECO:0007669"/>
    <property type="project" value="TreeGrafter"/>
</dbReference>
<gene>
    <name evidence="7" type="ORF">H7C19_10250</name>
</gene>
<comment type="catalytic activity">
    <reaction evidence="1 6">
        <text>The enzyme specifically hydrolyzes (1-&gt;4)-beta-D-galactosidic linkages in type I arabinogalactans.</text>
        <dbReference type="EC" id="3.2.1.89"/>
    </reaction>
</comment>
<sequence length="366" mass="41078">MNDRVYSAESGSAESESWRKCGFTVGMDVSFLDEVEQAGGAFYDWEGRKADLLRMLRDHGTTAVRLRIWHVPPGGYCNLERTIVMARRIKSLGLRFLLDFHYSDRWADPANQHKPAAWAGLDETALREAARGYTRDVLTALSQQNAAPDMVQIGNEITPGMLWDDGRVDGDFDTDTQWEKLAGLVRSGMDGAKDALPDVRIMIHIDRGGDLTASERFFDRIAACGIADFDCIGLSYYPWWHGTLEDLRHTLGGLAKRYGKPVNVVETAYPWTLDKREGLDFIVHGEAQLLAGYPATEEGQASYLRDFIRIVRETAGGLGDGFYWWEPAWTPAKTEWSVGHGNNWSNLTLVDFEGRPLQALQALRGR</sequence>
<keyword evidence="8" id="KW-1185">Reference proteome</keyword>
<evidence type="ECO:0000256" key="6">
    <source>
        <dbReference type="RuleBase" id="RU361192"/>
    </source>
</evidence>
<dbReference type="GO" id="GO:0015926">
    <property type="term" value="F:glucosidase activity"/>
    <property type="evidence" value="ECO:0007669"/>
    <property type="project" value="InterPro"/>
</dbReference>
<dbReference type="Pfam" id="PF07745">
    <property type="entry name" value="Glyco_hydro_53"/>
    <property type="match status" value="1"/>
</dbReference>
<dbReference type="InterPro" id="IPR011683">
    <property type="entry name" value="Glyco_hydro_53"/>
</dbReference>
<dbReference type="EC" id="3.2.1.89" evidence="3 6"/>